<comment type="caution">
    <text evidence="1">The sequence shown here is derived from an EMBL/GenBank/DDBJ whole genome shotgun (WGS) entry which is preliminary data.</text>
</comment>
<dbReference type="Pfam" id="PF13941">
    <property type="entry name" value="MutL"/>
    <property type="match status" value="1"/>
</dbReference>
<feature type="non-terminal residue" evidence="1">
    <location>
        <position position="207"/>
    </location>
</feature>
<dbReference type="InterPro" id="IPR006230">
    <property type="entry name" value="MutL"/>
</dbReference>
<gene>
    <name evidence="1" type="ORF">S01H1_22354</name>
</gene>
<dbReference type="AlphaFoldDB" id="X0T4N9"/>
<dbReference type="EMBL" id="BARS01012597">
    <property type="protein sequence ID" value="GAF88194.1"/>
    <property type="molecule type" value="Genomic_DNA"/>
</dbReference>
<accession>X0T4N9</accession>
<proteinExistence type="predicted"/>
<protein>
    <submittedName>
        <fullName evidence="1">Uncharacterized protein</fullName>
    </submittedName>
</protein>
<sequence length="207" mass="22393">SRFIARAETPTTLGEPEMDVTIGLRRAVRRLEYIIRRPLLDQDQQVIMPEQPPDAGVDAFLATSSAAPPLGCVIVGLTDDLSLESARRACSTANVLVTQTLPMDTRAGGWSDQVVASLHQTPPDVILLVGGVDGGPVTPLESAARALSIIYGEVQAERRPLIVFTGNQEARGPISEIVSSLFELRVVKNVRPRVHIETPAELQRELS</sequence>
<feature type="non-terminal residue" evidence="1">
    <location>
        <position position="1"/>
    </location>
</feature>
<evidence type="ECO:0000313" key="1">
    <source>
        <dbReference type="EMBL" id="GAF88194.1"/>
    </source>
</evidence>
<organism evidence="1">
    <name type="scientific">marine sediment metagenome</name>
    <dbReference type="NCBI Taxonomy" id="412755"/>
    <lineage>
        <taxon>unclassified sequences</taxon>
        <taxon>metagenomes</taxon>
        <taxon>ecological metagenomes</taxon>
    </lineage>
</organism>
<reference evidence="1" key="1">
    <citation type="journal article" date="2014" name="Front. Microbiol.">
        <title>High frequency of phylogenetically diverse reductive dehalogenase-homologous genes in deep subseafloor sedimentary metagenomes.</title>
        <authorList>
            <person name="Kawai M."/>
            <person name="Futagami T."/>
            <person name="Toyoda A."/>
            <person name="Takaki Y."/>
            <person name="Nishi S."/>
            <person name="Hori S."/>
            <person name="Arai W."/>
            <person name="Tsubouchi T."/>
            <person name="Morono Y."/>
            <person name="Uchiyama I."/>
            <person name="Ito T."/>
            <person name="Fujiyama A."/>
            <person name="Inagaki F."/>
            <person name="Takami H."/>
        </authorList>
    </citation>
    <scope>NUCLEOTIDE SEQUENCE</scope>
    <source>
        <strain evidence="1">Expedition CK06-06</strain>
    </source>
</reference>
<name>X0T4N9_9ZZZZ</name>